<dbReference type="PROSITE" id="PS51898">
    <property type="entry name" value="TYR_RECOMBINASE"/>
    <property type="match status" value="1"/>
</dbReference>
<dbReference type="SUPFAM" id="SSF56349">
    <property type="entry name" value="DNA breaking-rejoining enzymes"/>
    <property type="match status" value="1"/>
</dbReference>
<dbReference type="EMBL" id="CADCWJ010000773">
    <property type="protein sequence ID" value="CAA9582420.1"/>
    <property type="molecule type" value="Genomic_DNA"/>
</dbReference>
<protein>
    <recommendedName>
        <fullName evidence="2">Tyr recombinase domain-containing protein</fullName>
    </recommendedName>
</protein>
<proteinExistence type="predicted"/>
<feature type="domain" description="Tyr recombinase" evidence="2">
    <location>
        <begin position="1"/>
        <end position="83"/>
    </location>
</feature>
<reference evidence="3" key="1">
    <citation type="submission" date="2020-02" db="EMBL/GenBank/DDBJ databases">
        <authorList>
            <person name="Meier V. D."/>
        </authorList>
    </citation>
    <scope>NUCLEOTIDE SEQUENCE</scope>
    <source>
        <strain evidence="3">AVDCRST_MAG87</strain>
    </source>
</reference>
<dbReference type="PANTHER" id="PTHR30349:SF91">
    <property type="entry name" value="INTA PROTEIN"/>
    <property type="match status" value="1"/>
</dbReference>
<accession>A0A6J4VM66</accession>
<dbReference type="InterPro" id="IPR050090">
    <property type="entry name" value="Tyrosine_recombinase_XerCD"/>
</dbReference>
<dbReference type="Gene3D" id="1.10.443.10">
    <property type="entry name" value="Intergrase catalytic core"/>
    <property type="match status" value="1"/>
</dbReference>
<dbReference type="PANTHER" id="PTHR30349">
    <property type="entry name" value="PHAGE INTEGRASE-RELATED"/>
    <property type="match status" value="1"/>
</dbReference>
<gene>
    <name evidence="3" type="ORF">AVDCRST_MAG87-3529</name>
</gene>
<dbReference type="InterPro" id="IPR002104">
    <property type="entry name" value="Integrase_catalytic"/>
</dbReference>
<dbReference type="GO" id="GO:0003677">
    <property type="term" value="F:DNA binding"/>
    <property type="evidence" value="ECO:0007669"/>
    <property type="project" value="InterPro"/>
</dbReference>
<sequence length="96" mass="10305">MFTTPIGTPLDGSNVRKQLAAHLAAAGLPAIRFHNLRHSAASLLAARGVSQRTVMEILGHTQMATTNNVYTHVETATMREATDRMGDLFASDKASN</sequence>
<evidence type="ECO:0000259" key="2">
    <source>
        <dbReference type="PROSITE" id="PS51898"/>
    </source>
</evidence>
<dbReference type="Pfam" id="PF00589">
    <property type="entry name" value="Phage_integrase"/>
    <property type="match status" value="1"/>
</dbReference>
<dbReference type="GO" id="GO:0006310">
    <property type="term" value="P:DNA recombination"/>
    <property type="evidence" value="ECO:0007669"/>
    <property type="project" value="UniProtKB-KW"/>
</dbReference>
<evidence type="ECO:0000256" key="1">
    <source>
        <dbReference type="ARBA" id="ARBA00023172"/>
    </source>
</evidence>
<dbReference type="InterPro" id="IPR013762">
    <property type="entry name" value="Integrase-like_cat_sf"/>
</dbReference>
<dbReference type="InterPro" id="IPR011010">
    <property type="entry name" value="DNA_brk_join_enz"/>
</dbReference>
<keyword evidence="1" id="KW-0233">DNA recombination</keyword>
<evidence type="ECO:0000313" key="3">
    <source>
        <dbReference type="EMBL" id="CAA9582420.1"/>
    </source>
</evidence>
<dbReference type="AlphaFoldDB" id="A0A6J4VM66"/>
<dbReference type="GO" id="GO:0015074">
    <property type="term" value="P:DNA integration"/>
    <property type="evidence" value="ECO:0007669"/>
    <property type="project" value="InterPro"/>
</dbReference>
<name>A0A6J4VM66_9BACT</name>
<organism evidence="3">
    <name type="scientific">uncultured Thermomicrobiales bacterium</name>
    <dbReference type="NCBI Taxonomy" id="1645740"/>
    <lineage>
        <taxon>Bacteria</taxon>
        <taxon>Pseudomonadati</taxon>
        <taxon>Thermomicrobiota</taxon>
        <taxon>Thermomicrobia</taxon>
        <taxon>Thermomicrobiales</taxon>
        <taxon>environmental samples</taxon>
    </lineage>
</organism>